<keyword evidence="4" id="KW-1185">Reference proteome</keyword>
<organism evidence="2">
    <name type="scientific">Bradyrhizobium septentrionale</name>
    <dbReference type="NCBI Taxonomy" id="1404411"/>
    <lineage>
        <taxon>Bacteria</taxon>
        <taxon>Pseudomonadati</taxon>
        <taxon>Pseudomonadota</taxon>
        <taxon>Alphaproteobacteria</taxon>
        <taxon>Hyphomicrobiales</taxon>
        <taxon>Nitrobacteraceae</taxon>
        <taxon>Bradyrhizobium</taxon>
    </lineage>
</organism>
<keyword evidence="1" id="KW-0812">Transmembrane</keyword>
<gene>
    <name evidence="2" type="ORF">HAP48_005410</name>
    <name evidence="3" type="ORF">WDK88_07550</name>
</gene>
<reference evidence="3" key="3">
    <citation type="submission" date="2024-03" db="EMBL/GenBank/DDBJ databases">
        <authorList>
            <person name="Bromfield E.S.P."/>
            <person name="Cloutier S."/>
        </authorList>
    </citation>
    <scope>NUCLEOTIDE SEQUENCE</scope>
    <source>
        <strain evidence="3">5S5</strain>
    </source>
</reference>
<reference evidence="2" key="1">
    <citation type="submission" date="2020-06" db="EMBL/GenBank/DDBJ databases">
        <title>Whole Genome Sequence of Bradyrhizobium sp. Strain 1S1.</title>
        <authorList>
            <person name="Bromfield E.S.P."/>
            <person name="Cloutier S."/>
        </authorList>
    </citation>
    <scope>NUCLEOTIDE SEQUENCE [LARGE SCALE GENOMIC DNA]</scope>
    <source>
        <strain evidence="2">1S1</strain>
    </source>
</reference>
<keyword evidence="1" id="KW-1133">Transmembrane helix</keyword>
<protein>
    <submittedName>
        <fullName evidence="2">Uncharacterized protein</fullName>
    </submittedName>
</protein>
<evidence type="ECO:0000313" key="3">
    <source>
        <dbReference type="EMBL" id="WXC81466.1"/>
    </source>
</evidence>
<dbReference type="EMBL" id="JAAOLE020000001">
    <property type="protein sequence ID" value="NVI42545.1"/>
    <property type="molecule type" value="Genomic_DNA"/>
</dbReference>
<dbReference type="AlphaFoldDB" id="A0A973VVR5"/>
<evidence type="ECO:0000256" key="1">
    <source>
        <dbReference type="SAM" id="Phobius"/>
    </source>
</evidence>
<keyword evidence="1" id="KW-0472">Membrane</keyword>
<proteinExistence type="predicted"/>
<evidence type="ECO:0000313" key="2">
    <source>
        <dbReference type="EMBL" id="NVI42545.1"/>
    </source>
</evidence>
<feature type="transmembrane region" description="Helical" evidence="1">
    <location>
        <begin position="33"/>
        <end position="55"/>
    </location>
</feature>
<dbReference type="Proteomes" id="UP001432046">
    <property type="component" value="Chromosome"/>
</dbReference>
<dbReference type="RefSeq" id="WP_166202890.1">
    <property type="nucleotide sequence ID" value="NZ_CP088285.1"/>
</dbReference>
<evidence type="ECO:0000313" key="4">
    <source>
        <dbReference type="Proteomes" id="UP001432046"/>
    </source>
</evidence>
<reference evidence="3" key="2">
    <citation type="journal article" date="2021" name="Int. J. Syst. Evol. Microbiol.">
        <title>Bradyrhizobium septentrionale sp. nov. (sv. septentrionale) and Bradyrhizobium quebecense sp. nov. (sv. septentrionale) associated with legumes native to Canada possess rearranged symbiosis genes and numerous insertion sequences.</title>
        <authorList>
            <person name="Bromfield E.S.P."/>
            <person name="Cloutier S."/>
        </authorList>
    </citation>
    <scope>NUCLEOTIDE SEQUENCE</scope>
    <source>
        <strain evidence="3">5S5</strain>
    </source>
</reference>
<accession>A0A973VVR5</accession>
<name>A0A973VVR5_9BRAD</name>
<sequence length="64" mass="6611">MRGGHRRDVDTRIAATTSSRVADRRSAGLVQDVGLGALLLKIMVAVLATIVVGLISPAKRSAAA</sequence>
<dbReference type="EMBL" id="CP147711">
    <property type="protein sequence ID" value="WXC81466.1"/>
    <property type="molecule type" value="Genomic_DNA"/>
</dbReference>